<dbReference type="Proteomes" id="UP001580346">
    <property type="component" value="Unassembled WGS sequence"/>
</dbReference>
<protein>
    <submittedName>
        <fullName evidence="1">DNA-entry nuclease</fullName>
    </submittedName>
</protein>
<evidence type="ECO:0000313" key="1">
    <source>
        <dbReference type="EMBL" id="MFB5268109.1"/>
    </source>
</evidence>
<evidence type="ECO:0000313" key="2">
    <source>
        <dbReference type="Proteomes" id="UP001580346"/>
    </source>
</evidence>
<organism evidence="1 2">
    <name type="scientific">Paenibacillus enshidis</name>
    <dbReference type="NCBI Taxonomy" id="1458439"/>
    <lineage>
        <taxon>Bacteria</taxon>
        <taxon>Bacillati</taxon>
        <taxon>Bacillota</taxon>
        <taxon>Bacilli</taxon>
        <taxon>Bacillales</taxon>
        <taxon>Paenibacillaceae</taxon>
        <taxon>Paenibacillus</taxon>
    </lineage>
</organism>
<reference evidence="1 2" key="1">
    <citation type="submission" date="2024-09" db="EMBL/GenBank/DDBJ databases">
        <title>Paenibacillus zeirhizospherea sp. nov., isolated from surface of the maize (Zea mays) roots in a horticulture field, Hungary.</title>
        <authorList>
            <person name="Marton D."/>
            <person name="Farkas M."/>
            <person name="Bedics A."/>
            <person name="Toth E."/>
            <person name="Tancsics A."/>
            <person name="Boka K."/>
            <person name="Maroti G."/>
            <person name="Kriszt B."/>
            <person name="Cserhati M."/>
        </authorList>
    </citation>
    <scope>NUCLEOTIDE SEQUENCE [LARGE SCALE GENOMIC DNA]</scope>
    <source>
        <strain evidence="1 2">KCTC 33519</strain>
    </source>
</reference>
<gene>
    <name evidence="1" type="ORF">ACE41H_15180</name>
</gene>
<name>A0ABV5AV66_9BACL</name>
<sequence length="90" mass="10502">MNVDDVQGGGTEIKYDRWGRMKYHPDYHPNQGKSYSIAELAYICKHYSRGNVKTLSLDVGRTEHSLRQRINQLRKDGQFNHYKFLKLGDG</sequence>
<dbReference type="RefSeq" id="WP_375356235.1">
    <property type="nucleotide sequence ID" value="NZ_JBHHMI010000013.1"/>
</dbReference>
<proteinExistence type="predicted"/>
<accession>A0ABV5AV66</accession>
<comment type="caution">
    <text evidence="1">The sequence shown here is derived from an EMBL/GenBank/DDBJ whole genome shotgun (WGS) entry which is preliminary data.</text>
</comment>
<keyword evidence="2" id="KW-1185">Reference proteome</keyword>
<dbReference type="EMBL" id="JBHHMI010000013">
    <property type="protein sequence ID" value="MFB5268109.1"/>
    <property type="molecule type" value="Genomic_DNA"/>
</dbReference>